<dbReference type="AlphaFoldDB" id="X1NBV0"/>
<reference evidence="1" key="1">
    <citation type="journal article" date="2014" name="Front. Microbiol.">
        <title>High frequency of phylogenetically diverse reductive dehalogenase-homologous genes in deep subseafloor sedimentary metagenomes.</title>
        <authorList>
            <person name="Kawai M."/>
            <person name="Futagami T."/>
            <person name="Toyoda A."/>
            <person name="Takaki Y."/>
            <person name="Nishi S."/>
            <person name="Hori S."/>
            <person name="Arai W."/>
            <person name="Tsubouchi T."/>
            <person name="Morono Y."/>
            <person name="Uchiyama I."/>
            <person name="Ito T."/>
            <person name="Fujiyama A."/>
            <person name="Inagaki F."/>
            <person name="Takami H."/>
        </authorList>
    </citation>
    <scope>NUCLEOTIDE SEQUENCE</scope>
    <source>
        <strain evidence="1">Expedition CK06-06</strain>
    </source>
</reference>
<protein>
    <submittedName>
        <fullName evidence="1">Uncharacterized protein</fullName>
    </submittedName>
</protein>
<gene>
    <name evidence="1" type="ORF">S06H3_11461</name>
</gene>
<accession>X1NBV0</accession>
<name>X1NBV0_9ZZZZ</name>
<evidence type="ECO:0000313" key="1">
    <source>
        <dbReference type="EMBL" id="GAI16144.1"/>
    </source>
</evidence>
<feature type="non-terminal residue" evidence="1">
    <location>
        <position position="141"/>
    </location>
</feature>
<proteinExistence type="predicted"/>
<organism evidence="1">
    <name type="scientific">marine sediment metagenome</name>
    <dbReference type="NCBI Taxonomy" id="412755"/>
    <lineage>
        <taxon>unclassified sequences</taxon>
        <taxon>metagenomes</taxon>
        <taxon>ecological metagenomes</taxon>
    </lineage>
</organism>
<sequence length="141" mass="16582">MKYNTRKILENFRIPGKFISTEVNKTGLINDTYIAVFDYNNQQTSFVLQRINILVFTKPVEVMANIDLILDHQAKKVMLDPDHPDPKRGVLKLVYANDERSFYQDTEKNYWRVYYLIENTVGFDVAETEEQAYEAAKMFGR</sequence>
<comment type="caution">
    <text evidence="1">The sequence shown here is derived from an EMBL/GenBank/DDBJ whole genome shotgun (WGS) entry which is preliminary data.</text>
</comment>
<dbReference type="EMBL" id="BARV01005559">
    <property type="protein sequence ID" value="GAI16144.1"/>
    <property type="molecule type" value="Genomic_DNA"/>
</dbReference>